<dbReference type="Proteomes" id="UP000219286">
    <property type="component" value="Unassembled WGS sequence"/>
</dbReference>
<comment type="caution">
    <text evidence="2">The sequence shown here is derived from an EMBL/GenBank/DDBJ whole genome shotgun (WGS) entry which is preliminary data.</text>
</comment>
<evidence type="ECO:0000313" key="3">
    <source>
        <dbReference type="Proteomes" id="UP000219286"/>
    </source>
</evidence>
<dbReference type="AlphaFoldDB" id="A0A2H2Z083"/>
<keyword evidence="1" id="KW-0732">Signal</keyword>
<keyword evidence="3" id="KW-1185">Reference proteome</keyword>
<reference evidence="2 3" key="1">
    <citation type="journal article" date="2015" name="Genome Announc.">
        <title>Genome sequence and annotation of Trichoderma parareesei, the ancestor of the cellulase producer Trichoderma reesei.</title>
        <authorList>
            <person name="Yang D."/>
            <person name="Pomraning K."/>
            <person name="Kopchinskiy A."/>
            <person name="Karimi Aghcheh R."/>
            <person name="Atanasova L."/>
            <person name="Chenthamara K."/>
            <person name="Baker S.E."/>
            <person name="Zhang R."/>
            <person name="Shen Q."/>
            <person name="Freitag M."/>
            <person name="Kubicek C.P."/>
            <person name="Druzhinina I.S."/>
        </authorList>
    </citation>
    <scope>NUCLEOTIDE SEQUENCE [LARGE SCALE GENOMIC DNA]</scope>
    <source>
        <strain evidence="2 3">CBS 125925</strain>
    </source>
</reference>
<gene>
    <name evidence="2" type="ORF">A9Z42_0022340</name>
</gene>
<protein>
    <submittedName>
        <fullName evidence="2">SSCRP protein</fullName>
    </submittedName>
</protein>
<evidence type="ECO:0000256" key="1">
    <source>
        <dbReference type="SAM" id="SignalP"/>
    </source>
</evidence>
<dbReference type="EMBL" id="LFMI01000252">
    <property type="protein sequence ID" value="OTA01907.1"/>
    <property type="molecule type" value="Genomic_DNA"/>
</dbReference>
<feature type="chain" id="PRO_5013594677" evidence="1">
    <location>
        <begin position="21"/>
        <end position="234"/>
    </location>
</feature>
<evidence type="ECO:0000313" key="2">
    <source>
        <dbReference type="EMBL" id="OTA01907.1"/>
    </source>
</evidence>
<proteinExistence type="predicted"/>
<sequence length="234" mass="23860">MPSIFSTLVLALGMLRAAVASEDDFSSMDIMPGDFRPDLYQRAVDAGLAGLCTCPNLFICLGDKSQCTMDNKGSIICCAMGQRAFNGQCVDAAASLCADGVTVCSANTQCATDNLGATICCPAGQKAVNGRCIVASTNLCADGKNMCAGATPQCTINVSVSINGTDTSNTICCANGQKALDGRCYAGNAQLVPCGLNGPCNVGTGYYCAMSAGVAPQCCKQDSYLKGAACVKKP</sequence>
<accession>A0A2H2Z083</accession>
<name>A0A2H2Z083_TRIPA</name>
<organism evidence="2 3">
    <name type="scientific">Trichoderma parareesei</name>
    <name type="common">Filamentous fungus</name>
    <dbReference type="NCBI Taxonomy" id="858221"/>
    <lineage>
        <taxon>Eukaryota</taxon>
        <taxon>Fungi</taxon>
        <taxon>Dikarya</taxon>
        <taxon>Ascomycota</taxon>
        <taxon>Pezizomycotina</taxon>
        <taxon>Sordariomycetes</taxon>
        <taxon>Hypocreomycetidae</taxon>
        <taxon>Hypocreales</taxon>
        <taxon>Hypocreaceae</taxon>
        <taxon>Trichoderma</taxon>
    </lineage>
</organism>
<dbReference type="OrthoDB" id="4892292at2759"/>
<feature type="signal peptide" evidence="1">
    <location>
        <begin position="1"/>
        <end position="20"/>
    </location>
</feature>